<comment type="function">
    <text evidence="6">Subunit of the V1 complex of vacuolar(H+)-ATPase (V-ATPase), a multisubunit enzyme composed of a peripheral complex (V1) that hydrolyzes ATP and a membrane integral complex (V0) that translocates protons. V-ATPase is responsible for acidifying and maintaining the pH of intracellular compartments and in some cell types, is targeted to the plasma membrane, where it is responsible for acidifying the extracellular environment.</text>
</comment>
<protein>
    <recommendedName>
        <fullName evidence="6">V-type proton ATPase subunit G</fullName>
    </recommendedName>
</protein>
<dbReference type="STRING" id="246437.L9JN20"/>
<dbReference type="GO" id="GO:0016887">
    <property type="term" value="F:ATP hydrolysis activity"/>
    <property type="evidence" value="ECO:0007669"/>
    <property type="project" value="TreeGrafter"/>
</dbReference>
<comment type="similarity">
    <text evidence="1 6">Belongs to the V-ATPase G subunit family.</text>
</comment>
<evidence type="ECO:0000256" key="7">
    <source>
        <dbReference type="SAM" id="MobiDB-lite"/>
    </source>
</evidence>
<dbReference type="PANTHER" id="PTHR12713:SF12">
    <property type="entry name" value="V-TYPE PROTON ATPASE SUBUNIT G 1"/>
    <property type="match status" value="1"/>
</dbReference>
<evidence type="ECO:0000256" key="1">
    <source>
        <dbReference type="ARBA" id="ARBA00010066"/>
    </source>
</evidence>
<dbReference type="AlphaFoldDB" id="L9JN20"/>
<keyword evidence="3 6" id="KW-0375">Hydrogen ion transport</keyword>
<name>L9JN20_TUPCH</name>
<accession>L9JN20</accession>
<dbReference type="Gene3D" id="1.20.5.620">
    <property type="entry name" value="F1F0 ATP synthase subunit B, membrane domain"/>
    <property type="match status" value="1"/>
</dbReference>
<feature type="region of interest" description="Disordered" evidence="7">
    <location>
        <begin position="19"/>
        <end position="41"/>
    </location>
</feature>
<evidence type="ECO:0000256" key="3">
    <source>
        <dbReference type="ARBA" id="ARBA00022781"/>
    </source>
</evidence>
<dbReference type="GO" id="GO:0046961">
    <property type="term" value="F:proton-transporting ATPase activity, rotational mechanism"/>
    <property type="evidence" value="ECO:0007669"/>
    <property type="project" value="InterPro"/>
</dbReference>
<evidence type="ECO:0000256" key="2">
    <source>
        <dbReference type="ARBA" id="ARBA00022448"/>
    </source>
</evidence>
<evidence type="ECO:0000256" key="4">
    <source>
        <dbReference type="ARBA" id="ARBA00023065"/>
    </source>
</evidence>
<dbReference type="Gene3D" id="1.20.5.2950">
    <property type="match status" value="1"/>
</dbReference>
<dbReference type="Pfam" id="PF03179">
    <property type="entry name" value="V-ATPase_G"/>
    <property type="match status" value="2"/>
</dbReference>
<evidence type="ECO:0000313" key="8">
    <source>
        <dbReference type="EMBL" id="ELW51773.1"/>
    </source>
</evidence>
<gene>
    <name evidence="8" type="ORF">TREES_T100016185</name>
</gene>
<dbReference type="GO" id="GO:0097401">
    <property type="term" value="P:synaptic vesicle lumen acidification"/>
    <property type="evidence" value="ECO:0007669"/>
    <property type="project" value="TreeGrafter"/>
</dbReference>
<dbReference type="EMBL" id="KB320965">
    <property type="protein sequence ID" value="ELW51773.1"/>
    <property type="molecule type" value="Genomic_DNA"/>
</dbReference>
<dbReference type="NCBIfam" id="TIGR01147">
    <property type="entry name" value="V_ATP_synt_G"/>
    <property type="match status" value="1"/>
</dbReference>
<keyword evidence="2 6" id="KW-0813">Transport</keyword>
<sequence length="130" mass="14675">MTSQLYGIQQLLQAEKQATKKVSEAHKPNNQRLKQAKAAQPLKDIHQGLRIATTMTSQLYGIQQLLQAEKQATKKVSEAHKPNNQRLKQAKAAQVEIEQYCLKREKEFKAKETMALGSHSSCSTEVEKET</sequence>
<dbReference type="GO" id="GO:0030672">
    <property type="term" value="C:synaptic vesicle membrane"/>
    <property type="evidence" value="ECO:0007669"/>
    <property type="project" value="TreeGrafter"/>
</dbReference>
<reference evidence="9" key="2">
    <citation type="journal article" date="2013" name="Nat. Commun.">
        <title>Genome of the Chinese tree shrew.</title>
        <authorList>
            <person name="Fan Y."/>
            <person name="Huang Z.Y."/>
            <person name="Cao C.C."/>
            <person name="Chen C.S."/>
            <person name="Chen Y.X."/>
            <person name="Fan D.D."/>
            <person name="He J."/>
            <person name="Hou H.L."/>
            <person name="Hu L."/>
            <person name="Hu X.T."/>
            <person name="Jiang X.T."/>
            <person name="Lai R."/>
            <person name="Lang Y.S."/>
            <person name="Liang B."/>
            <person name="Liao S.G."/>
            <person name="Mu D."/>
            <person name="Ma Y.Y."/>
            <person name="Niu Y.Y."/>
            <person name="Sun X.Q."/>
            <person name="Xia J.Q."/>
            <person name="Xiao J."/>
            <person name="Xiong Z.Q."/>
            <person name="Xu L."/>
            <person name="Yang L."/>
            <person name="Zhang Y."/>
            <person name="Zhao W."/>
            <person name="Zhao X.D."/>
            <person name="Zheng Y.T."/>
            <person name="Zhou J.M."/>
            <person name="Zhu Y.B."/>
            <person name="Zhang G.J."/>
            <person name="Wang J."/>
            <person name="Yao Y.G."/>
        </authorList>
    </citation>
    <scope>NUCLEOTIDE SEQUENCE [LARGE SCALE GENOMIC DNA]</scope>
</reference>
<dbReference type="InParanoid" id="L9JN20"/>
<dbReference type="FunFam" id="1.20.5.620:FF:000004">
    <property type="entry name" value="V-type proton ATPase subunit G"/>
    <property type="match status" value="1"/>
</dbReference>
<reference evidence="9" key="1">
    <citation type="submission" date="2012-07" db="EMBL/GenBank/DDBJ databases">
        <title>Genome of the Chinese tree shrew, a rising model animal genetically related to primates.</title>
        <authorList>
            <person name="Zhang G."/>
            <person name="Fan Y."/>
            <person name="Yao Y."/>
            <person name="Huang Z."/>
        </authorList>
    </citation>
    <scope>NUCLEOTIDE SEQUENCE [LARGE SCALE GENOMIC DNA]</scope>
</reference>
<evidence type="ECO:0000313" key="9">
    <source>
        <dbReference type="Proteomes" id="UP000011518"/>
    </source>
</evidence>
<dbReference type="GO" id="GO:0000221">
    <property type="term" value="C:vacuolar proton-transporting V-type ATPase, V1 domain"/>
    <property type="evidence" value="ECO:0007669"/>
    <property type="project" value="TreeGrafter"/>
</dbReference>
<keyword evidence="4 6" id="KW-0406">Ion transport</keyword>
<keyword evidence="9" id="KW-1185">Reference proteome</keyword>
<organism evidence="8 9">
    <name type="scientific">Tupaia chinensis</name>
    <name type="common">Chinese tree shrew</name>
    <name type="synonym">Tupaia belangeri chinensis</name>
    <dbReference type="NCBI Taxonomy" id="246437"/>
    <lineage>
        <taxon>Eukaryota</taxon>
        <taxon>Metazoa</taxon>
        <taxon>Chordata</taxon>
        <taxon>Craniata</taxon>
        <taxon>Vertebrata</taxon>
        <taxon>Euteleostomi</taxon>
        <taxon>Mammalia</taxon>
        <taxon>Eutheria</taxon>
        <taxon>Euarchontoglires</taxon>
        <taxon>Scandentia</taxon>
        <taxon>Tupaiidae</taxon>
        <taxon>Tupaia</taxon>
    </lineage>
</organism>
<dbReference type="PANTHER" id="PTHR12713">
    <property type="entry name" value="VACUOLAR ATP SYNTHASE SUBUNIT G"/>
    <property type="match status" value="1"/>
</dbReference>
<dbReference type="InterPro" id="IPR005124">
    <property type="entry name" value="V-ATPase_G"/>
</dbReference>
<evidence type="ECO:0000256" key="5">
    <source>
        <dbReference type="ARBA" id="ARBA00046696"/>
    </source>
</evidence>
<comment type="subunit">
    <text evidence="5">V-ATPase is a heteromultimeric enzyme made up of two complexes: the ATP-hydrolytic V1 complex and the proton translocation V0 complex. The V1 complex consists of three catalytic AB heterodimers that form a heterohexamer, three peripheral stalks each consisting of EG heterodimers, one central rotor including subunits D and F, and the regulatory subunits C and H. The proton translocation complex V0 consists of the proton transport subunit a, a ring of proteolipid subunits c9c'', rotary subunit d, subunits e and f, and the accessory subunits ATP6AP1/Ac45 and ATP6AP2/PRR.</text>
</comment>
<evidence type="ECO:0000256" key="6">
    <source>
        <dbReference type="RuleBase" id="RU364019"/>
    </source>
</evidence>
<proteinExistence type="inferred from homology"/>
<dbReference type="Proteomes" id="UP000011518">
    <property type="component" value="Unassembled WGS sequence"/>
</dbReference>